<dbReference type="EMBL" id="JANIEX010001922">
    <property type="protein sequence ID" value="KAJ3553377.1"/>
    <property type="molecule type" value="Genomic_DNA"/>
</dbReference>
<organism evidence="2 3">
    <name type="scientific">Leucocoprinus birnbaumii</name>
    <dbReference type="NCBI Taxonomy" id="56174"/>
    <lineage>
        <taxon>Eukaryota</taxon>
        <taxon>Fungi</taxon>
        <taxon>Dikarya</taxon>
        <taxon>Basidiomycota</taxon>
        <taxon>Agaricomycotina</taxon>
        <taxon>Agaricomycetes</taxon>
        <taxon>Agaricomycetidae</taxon>
        <taxon>Agaricales</taxon>
        <taxon>Agaricineae</taxon>
        <taxon>Agaricaceae</taxon>
        <taxon>Leucocoprinus</taxon>
    </lineage>
</organism>
<dbReference type="Proteomes" id="UP001213000">
    <property type="component" value="Unassembled WGS sequence"/>
</dbReference>
<sequence>MKPLLTCLPDEAWNPNGEVSIDFSRFSKYARRIKRLHVLCPNEYVSRDPRQKKIFNEKDAEAILMNLSRNQAFLLPEVMDLRLPISFFTNAANRARLLFGNKIRELEIFPELNFGLEDMELGVMDNMVELMRSVAKNLVKFELSLPTVYGPIEQLLSLYRQARDLQHLESVFVAIDKETFSTLSQFPHLRHVSFPFEDGRSEEALSSLTYIDEPIFPGLQVAHFKIDHLTPLLDNMKTWSTKSLEEIWIDRSQFNDTWDLDALFKTFHQTQNHNSLLCISIQERLHEMLDPRLESAKLSVSGIRSLFTFKNLRAFNITSHIPGIMNDQLLDAMSIAWPELWSFHFNDNTTRWVSDVSINAMTRFISQCKNLRSLSLSIDFSALSNPSFDIKRLPSFPRITSLGVRTSVPPSTAQPMISFLHHVFPKINAKRFQWDVKETVLFRDPALHNDVEYMRLGGIWAEIDMALREEYSLAMIERMDYDQMTQYQTLLESFASILREGEGRTDEGDDGENHDDHEELENDDDDEVDIEFSGEE</sequence>
<feature type="compositionally biased region" description="Acidic residues" evidence="1">
    <location>
        <begin position="507"/>
        <end position="536"/>
    </location>
</feature>
<name>A0AAD5VFA8_9AGAR</name>
<evidence type="ECO:0000313" key="3">
    <source>
        <dbReference type="Proteomes" id="UP001213000"/>
    </source>
</evidence>
<evidence type="ECO:0000313" key="2">
    <source>
        <dbReference type="EMBL" id="KAJ3553377.1"/>
    </source>
</evidence>
<dbReference type="AlphaFoldDB" id="A0AAD5VFA8"/>
<dbReference type="SUPFAM" id="SSF52047">
    <property type="entry name" value="RNI-like"/>
    <property type="match status" value="1"/>
</dbReference>
<dbReference type="Gene3D" id="3.80.10.10">
    <property type="entry name" value="Ribonuclease Inhibitor"/>
    <property type="match status" value="1"/>
</dbReference>
<keyword evidence="3" id="KW-1185">Reference proteome</keyword>
<proteinExistence type="predicted"/>
<protein>
    <submittedName>
        <fullName evidence="2">Uncharacterized protein</fullName>
    </submittedName>
</protein>
<accession>A0AAD5VFA8</accession>
<gene>
    <name evidence="2" type="ORF">NP233_g12661</name>
</gene>
<dbReference type="InterPro" id="IPR032675">
    <property type="entry name" value="LRR_dom_sf"/>
</dbReference>
<comment type="caution">
    <text evidence="2">The sequence shown here is derived from an EMBL/GenBank/DDBJ whole genome shotgun (WGS) entry which is preliminary data.</text>
</comment>
<reference evidence="2" key="1">
    <citation type="submission" date="2022-07" db="EMBL/GenBank/DDBJ databases">
        <title>Genome Sequence of Leucocoprinus birnbaumii.</title>
        <authorList>
            <person name="Buettner E."/>
        </authorList>
    </citation>
    <scope>NUCLEOTIDE SEQUENCE</scope>
    <source>
        <strain evidence="2">VT141</strain>
    </source>
</reference>
<feature type="region of interest" description="Disordered" evidence="1">
    <location>
        <begin position="499"/>
        <end position="536"/>
    </location>
</feature>
<evidence type="ECO:0000256" key="1">
    <source>
        <dbReference type="SAM" id="MobiDB-lite"/>
    </source>
</evidence>